<dbReference type="InterPro" id="IPR051158">
    <property type="entry name" value="Metallophosphoesterase_sf"/>
</dbReference>
<sequence length="263" mass="29385">MIFFVSFISVVFVCLSALIWKMSAIAKEDRVMHAGFSLGRLRGKDPLNVFFISDIHRRTVSREIIQKVKEHGVHLVVIGGDLAERGVPFARIEENIKRLTSLGKTFFVWGNNDYEINQARLVRLFKTYGVTALRNESAVFNHRGQIVNVCGVDDLRIGFADLPEAVRNIHPGAPTLLVSHNPGIHHQIHEEDRIDIILSGHTHGGQIRIGRFGLYKEGGTGTIHRTRYLISNGYGTTRLPLRLGARPETHLIKLAPVQTDGCG</sequence>
<dbReference type="RefSeq" id="WP_046129853.1">
    <property type="nucleotide sequence ID" value="NZ_CP023481.1"/>
</dbReference>
<dbReference type="GO" id="GO:0016020">
    <property type="term" value="C:membrane"/>
    <property type="evidence" value="ECO:0007669"/>
    <property type="project" value="GOC"/>
</dbReference>
<evidence type="ECO:0000313" key="6">
    <source>
        <dbReference type="Proteomes" id="UP000288675"/>
    </source>
</evidence>
<dbReference type="PANTHER" id="PTHR31302">
    <property type="entry name" value="TRANSMEMBRANE PROTEIN WITH METALLOPHOSPHOESTERASE DOMAIN-RELATED"/>
    <property type="match status" value="1"/>
</dbReference>
<dbReference type="Proteomes" id="UP000036168">
    <property type="component" value="Unassembled WGS sequence"/>
</dbReference>
<evidence type="ECO:0000313" key="3">
    <source>
        <dbReference type="EMBL" id="MEC0484708.1"/>
    </source>
</evidence>
<accession>A0A0T6BTS4</accession>
<dbReference type="EMBL" id="LECW02000004">
    <property type="protein sequence ID" value="KRT94942.1"/>
    <property type="molecule type" value="Genomic_DNA"/>
</dbReference>
<dbReference type="Proteomes" id="UP000288675">
    <property type="component" value="Chromosome"/>
</dbReference>
<dbReference type="PATRIC" id="fig|1664069.6.peg.2908"/>
<dbReference type="GO" id="GO:0008758">
    <property type="term" value="F:UDP-2,3-diacylglucosamine hydrolase activity"/>
    <property type="evidence" value="ECO:0007669"/>
    <property type="project" value="TreeGrafter"/>
</dbReference>
<dbReference type="InterPro" id="IPR004843">
    <property type="entry name" value="Calcineurin-like_PHP"/>
</dbReference>
<dbReference type="InterPro" id="IPR029052">
    <property type="entry name" value="Metallo-depent_PP-like"/>
</dbReference>
<keyword evidence="7" id="KW-1185">Reference proteome</keyword>
<dbReference type="AlphaFoldDB" id="A0A0T6BTS4"/>
<dbReference type="Proteomes" id="UP001341297">
    <property type="component" value="Unassembled WGS sequence"/>
</dbReference>
<protein>
    <submittedName>
        <fullName evidence="3">Metallophosphoesterase</fullName>
    </submittedName>
</protein>
<gene>
    <name evidence="2" type="ORF">AB447_210415</name>
    <name evidence="4" type="ORF">EQZ20_13685</name>
    <name evidence="3" type="ORF">P8828_07565</name>
</gene>
<dbReference type="EMBL" id="CP035232">
    <property type="protein sequence ID" value="QAT65849.1"/>
    <property type="molecule type" value="Genomic_DNA"/>
</dbReference>
<reference evidence="4 6" key="3">
    <citation type="submission" date="2019-01" db="EMBL/GenBank/DDBJ databases">
        <title>Genome sequence of Bacillus glycinifermentans SRCM103574.</title>
        <authorList>
            <person name="Kong H.-J."/>
            <person name="Jeong S.-Y."/>
            <person name="Jeong D.-Y."/>
        </authorList>
    </citation>
    <scope>NUCLEOTIDE SEQUENCE [LARGE SCALE GENOMIC DNA]</scope>
    <source>
        <strain evidence="4 6">SRCM103574</strain>
    </source>
</reference>
<dbReference type="GO" id="GO:0009245">
    <property type="term" value="P:lipid A biosynthetic process"/>
    <property type="evidence" value="ECO:0007669"/>
    <property type="project" value="TreeGrafter"/>
</dbReference>
<name>A0A0T6BTS4_9BACI</name>
<proteinExistence type="predicted"/>
<dbReference type="KEGG" id="bgy:BGLY_2709"/>
<evidence type="ECO:0000313" key="7">
    <source>
        <dbReference type="Proteomes" id="UP001341297"/>
    </source>
</evidence>
<reference evidence="3 7" key="4">
    <citation type="submission" date="2023-03" db="EMBL/GenBank/DDBJ databases">
        <title>Agriculturally important microbes genome sequencing.</title>
        <authorList>
            <person name="Dunlap C."/>
        </authorList>
    </citation>
    <scope>NUCLEOTIDE SEQUENCE [LARGE SCALE GENOMIC DNA]</scope>
    <source>
        <strain evidence="3 7">CBP-3203</strain>
    </source>
</reference>
<dbReference type="OrthoDB" id="9780884at2"/>
<dbReference type="STRING" id="1664069.BGLY_2709"/>
<dbReference type="GeneID" id="82853721"/>
<organism evidence="2 5">
    <name type="scientific">Bacillus glycinifermentans</name>
    <dbReference type="NCBI Taxonomy" id="1664069"/>
    <lineage>
        <taxon>Bacteria</taxon>
        <taxon>Bacillati</taxon>
        <taxon>Bacillota</taxon>
        <taxon>Bacilli</taxon>
        <taxon>Bacillales</taxon>
        <taxon>Bacillaceae</taxon>
        <taxon>Bacillus</taxon>
    </lineage>
</organism>
<evidence type="ECO:0000313" key="5">
    <source>
        <dbReference type="Proteomes" id="UP000036168"/>
    </source>
</evidence>
<dbReference type="Gene3D" id="3.60.21.10">
    <property type="match status" value="1"/>
</dbReference>
<evidence type="ECO:0000313" key="4">
    <source>
        <dbReference type="EMBL" id="QAT65849.1"/>
    </source>
</evidence>
<dbReference type="Pfam" id="PF00149">
    <property type="entry name" value="Metallophos"/>
    <property type="match status" value="1"/>
</dbReference>
<reference evidence="2 5" key="1">
    <citation type="journal article" date="2015" name="Int. J. Syst. Evol. Microbiol.">
        <title>Bacillus glycinifermentans sp. nov., isolated from fermented soybean paste.</title>
        <authorList>
            <person name="Kim S.J."/>
            <person name="Dunlap C.A."/>
            <person name="Kwon S.W."/>
            <person name="Rooney A.P."/>
        </authorList>
    </citation>
    <scope>NUCLEOTIDE SEQUENCE [LARGE SCALE GENOMIC DNA]</scope>
    <source>
        <strain evidence="2 5">GO-13</strain>
    </source>
</reference>
<feature type="domain" description="Calcineurin-like phosphoesterase" evidence="1">
    <location>
        <begin position="48"/>
        <end position="204"/>
    </location>
</feature>
<evidence type="ECO:0000259" key="1">
    <source>
        <dbReference type="Pfam" id="PF00149"/>
    </source>
</evidence>
<evidence type="ECO:0000313" key="2">
    <source>
        <dbReference type="EMBL" id="KRT94942.1"/>
    </source>
</evidence>
<dbReference type="SUPFAM" id="SSF56300">
    <property type="entry name" value="Metallo-dependent phosphatases"/>
    <property type="match status" value="1"/>
</dbReference>
<dbReference type="PANTHER" id="PTHR31302:SF32">
    <property type="entry name" value="PHOSPHOESTERASE"/>
    <property type="match status" value="1"/>
</dbReference>
<dbReference type="EMBL" id="JARRTL010000008">
    <property type="protein sequence ID" value="MEC0484708.1"/>
    <property type="molecule type" value="Genomic_DNA"/>
</dbReference>
<reference evidence="2" key="2">
    <citation type="submission" date="2015-10" db="EMBL/GenBank/DDBJ databases">
        <authorList>
            <person name="Dunlap C."/>
        </authorList>
    </citation>
    <scope>NUCLEOTIDE SEQUENCE</scope>
    <source>
        <strain evidence="2">GO-13</strain>
    </source>
</reference>